<dbReference type="PANTHER" id="PTHR43300:SF7">
    <property type="entry name" value="UDP-N-ACETYLBACILLOSAMINE N-ACETYLTRANSFERASE"/>
    <property type="match status" value="1"/>
</dbReference>
<evidence type="ECO:0000256" key="1">
    <source>
        <dbReference type="ARBA" id="ARBA00022679"/>
    </source>
</evidence>
<dbReference type="NCBIfam" id="TIGR03570">
    <property type="entry name" value="NeuD_NnaD"/>
    <property type="match status" value="1"/>
</dbReference>
<dbReference type="Gene3D" id="3.40.50.20">
    <property type="match status" value="1"/>
</dbReference>
<dbReference type="Pfam" id="PF17836">
    <property type="entry name" value="PglD_N"/>
    <property type="match status" value="1"/>
</dbReference>
<dbReference type="InterPro" id="IPR020019">
    <property type="entry name" value="AcTrfase_PglD-like"/>
</dbReference>
<evidence type="ECO:0000256" key="3">
    <source>
        <dbReference type="PIRSR" id="PIRSR620019-1"/>
    </source>
</evidence>
<dbReference type="AlphaFoldDB" id="A0A419SHB4"/>
<feature type="site" description="Increases basicity of active site His" evidence="3">
    <location>
        <position position="137"/>
    </location>
</feature>
<feature type="domain" description="PglD N-terminal" evidence="5">
    <location>
        <begin position="2"/>
        <end position="81"/>
    </location>
</feature>
<dbReference type="RefSeq" id="WP_120190669.1">
    <property type="nucleotide sequence ID" value="NZ_MCHY01000009.1"/>
</dbReference>
<reference evidence="6 7" key="1">
    <citation type="submission" date="2016-08" db="EMBL/GenBank/DDBJ databases">
        <title>Novel Firmicute Genomes.</title>
        <authorList>
            <person name="Poppleton D.I."/>
            <person name="Gribaldo S."/>
        </authorList>
    </citation>
    <scope>NUCLEOTIDE SEQUENCE [LARGE SCALE GENOMIC DNA]</scope>
    <source>
        <strain evidence="6 7">RAOx-1</strain>
    </source>
</reference>
<sequence>MKIMVIGQGGHSRVIREIIEEQTTYRLIGYLDDKFETVTNLEGRYTGPIWAVRDFIHQFRDLKFILAIGNNRIRKQIFDRLQLAKDSYVSLIHKTAVISPSAEIGNGTVIMANAVLNAGAYVGSHTIINTGSIVEHDNIVGDFVHLSPNVTLTGTVKVGDGSHIGASATLIPNIQIGEWTTIGAGAAVIRDIPAYSTAVGVPAVVKGKSNTDAQAM</sequence>
<dbReference type="Proteomes" id="UP000284219">
    <property type="component" value="Unassembled WGS sequence"/>
</dbReference>
<evidence type="ECO:0000259" key="5">
    <source>
        <dbReference type="Pfam" id="PF17836"/>
    </source>
</evidence>
<gene>
    <name evidence="6" type="ORF">BEP19_13260</name>
</gene>
<dbReference type="InterPro" id="IPR050179">
    <property type="entry name" value="Trans_hexapeptide_repeat"/>
</dbReference>
<comment type="caution">
    <text evidence="6">The sequence shown here is derived from an EMBL/GenBank/DDBJ whole genome shotgun (WGS) entry which is preliminary data.</text>
</comment>
<organism evidence="6 7">
    <name type="scientific">Ammoniphilus oxalaticus</name>
    <dbReference type="NCBI Taxonomy" id="66863"/>
    <lineage>
        <taxon>Bacteria</taxon>
        <taxon>Bacillati</taxon>
        <taxon>Bacillota</taxon>
        <taxon>Bacilli</taxon>
        <taxon>Bacillales</taxon>
        <taxon>Paenibacillaceae</taxon>
        <taxon>Aneurinibacillus group</taxon>
        <taxon>Ammoniphilus</taxon>
    </lineage>
</organism>
<feature type="active site" description="Proton acceptor" evidence="3">
    <location>
        <position position="136"/>
    </location>
</feature>
<accession>A0A419SHB4</accession>
<keyword evidence="7" id="KW-1185">Reference proteome</keyword>
<dbReference type="Pfam" id="PF00132">
    <property type="entry name" value="Hexapep"/>
    <property type="match status" value="2"/>
</dbReference>
<evidence type="ECO:0000256" key="2">
    <source>
        <dbReference type="ARBA" id="ARBA00022737"/>
    </source>
</evidence>
<feature type="binding site" evidence="4">
    <location>
        <position position="145"/>
    </location>
    <ligand>
        <name>acetyl-CoA</name>
        <dbReference type="ChEBI" id="CHEBI:57288"/>
    </ligand>
</feature>
<proteinExistence type="predicted"/>
<dbReference type="InterPro" id="IPR041561">
    <property type="entry name" value="PglD_N"/>
</dbReference>
<dbReference type="GO" id="GO:0016740">
    <property type="term" value="F:transferase activity"/>
    <property type="evidence" value="ECO:0007669"/>
    <property type="project" value="UniProtKB-KW"/>
</dbReference>
<dbReference type="InterPro" id="IPR018357">
    <property type="entry name" value="Hexapep_transf_CS"/>
</dbReference>
<evidence type="ECO:0000313" key="6">
    <source>
        <dbReference type="EMBL" id="RKD23179.1"/>
    </source>
</evidence>
<dbReference type="OrthoDB" id="9794407at2"/>
<dbReference type="PROSITE" id="PS00101">
    <property type="entry name" value="HEXAPEP_TRANSFERASES"/>
    <property type="match status" value="1"/>
</dbReference>
<dbReference type="Gene3D" id="2.160.10.10">
    <property type="entry name" value="Hexapeptide repeat proteins"/>
    <property type="match status" value="1"/>
</dbReference>
<dbReference type="InterPro" id="IPR011004">
    <property type="entry name" value="Trimer_LpxA-like_sf"/>
</dbReference>
<keyword evidence="1 6" id="KW-0808">Transferase</keyword>
<name>A0A419SHB4_9BACL</name>
<dbReference type="InterPro" id="IPR001451">
    <property type="entry name" value="Hexapep"/>
</dbReference>
<feature type="binding site" evidence="4">
    <location>
        <position position="69"/>
    </location>
    <ligand>
        <name>substrate</name>
    </ligand>
</feature>
<keyword evidence="2" id="KW-0677">Repeat</keyword>
<dbReference type="EMBL" id="MCHY01000009">
    <property type="protein sequence ID" value="RKD23179.1"/>
    <property type="molecule type" value="Genomic_DNA"/>
</dbReference>
<evidence type="ECO:0000256" key="4">
    <source>
        <dbReference type="PIRSR" id="PIRSR620019-2"/>
    </source>
</evidence>
<dbReference type="SUPFAM" id="SSF51161">
    <property type="entry name" value="Trimeric LpxA-like enzymes"/>
    <property type="match status" value="1"/>
</dbReference>
<protein>
    <submittedName>
        <fullName evidence="6">Acetyltransferase</fullName>
    </submittedName>
</protein>
<dbReference type="PANTHER" id="PTHR43300">
    <property type="entry name" value="ACETYLTRANSFERASE"/>
    <property type="match status" value="1"/>
</dbReference>
<dbReference type="CDD" id="cd03360">
    <property type="entry name" value="LbH_AT_putative"/>
    <property type="match status" value="1"/>
</dbReference>
<evidence type="ECO:0000313" key="7">
    <source>
        <dbReference type="Proteomes" id="UP000284219"/>
    </source>
</evidence>